<evidence type="ECO:0000256" key="1">
    <source>
        <dbReference type="ARBA" id="ARBA00022723"/>
    </source>
</evidence>
<evidence type="ECO:0000256" key="5">
    <source>
        <dbReference type="ARBA" id="ARBA00023242"/>
    </source>
</evidence>
<keyword evidence="4" id="KW-0804">Transcription</keyword>
<keyword evidence="5" id="KW-0539">Nucleus</keyword>
<dbReference type="Proteomes" id="UP001447188">
    <property type="component" value="Unassembled WGS sequence"/>
</dbReference>
<evidence type="ECO:0000256" key="4">
    <source>
        <dbReference type="ARBA" id="ARBA00023163"/>
    </source>
</evidence>
<keyword evidence="1" id="KW-0479">Metal-binding</keyword>
<evidence type="ECO:0000256" key="2">
    <source>
        <dbReference type="ARBA" id="ARBA00022833"/>
    </source>
</evidence>
<evidence type="ECO:0000313" key="6">
    <source>
        <dbReference type="EMBL" id="KAL0634325.1"/>
    </source>
</evidence>
<sequence>MTSCIYCKKALNGVTSRTHRCRVGRPPRRKSCGNCYAAKVRCEPSVSRCVRCEARDMECRFAEGSIPRIPQAITEIPSLAPSPFPGQGLDFNIGNDVDLGSILDDLISNDILDIGTSAPAWDNSSLVRFELPLSPLPEPTVLDVSGILAWEFDPPWSPGHFLLSRFLQYEAHPVFRPSVASLTERLMKTALRSYPNMMKPDSMPPFIHHTHVTHEDMRSTLDNCVSLVLLWKSQREFNKRFVEESLERERNRLYGEYRSYSNHGMLAAIQAFIIYALLEYLDPDSVESHVGYRHMAVLLEVADYAFRPGIICNSELVGGRPAREDWIVVESRRRSLLIIFILDSFCEMQKGKNVVVCPDIIEMPLLCGRRLWEAPNQETWVGEYERLLKMQSGVNKPLKLRDLWIEAGGESEKLDGWIAEMDVLGGTVLGIAASANEAGRS</sequence>
<evidence type="ECO:0000313" key="7">
    <source>
        <dbReference type="Proteomes" id="UP001447188"/>
    </source>
</evidence>
<dbReference type="InterPro" id="IPR001138">
    <property type="entry name" value="Zn2Cys6_DnaBD"/>
</dbReference>
<dbReference type="PANTHER" id="PTHR47660:SF3">
    <property type="entry name" value="FINGER DOMAIN PROTEIN, PUTATIVE (AFU_ORTHOLOGUE AFUA_4G03310)-RELATED"/>
    <property type="match status" value="1"/>
</dbReference>
<evidence type="ECO:0000256" key="3">
    <source>
        <dbReference type="ARBA" id="ARBA00023015"/>
    </source>
</evidence>
<dbReference type="CDD" id="cd00067">
    <property type="entry name" value="GAL4"/>
    <property type="match status" value="1"/>
</dbReference>
<reference evidence="6 7" key="1">
    <citation type="submission" date="2024-02" db="EMBL/GenBank/DDBJ databases">
        <title>Discinaceae phylogenomics.</title>
        <authorList>
            <person name="Dirks A.C."/>
            <person name="James T.Y."/>
        </authorList>
    </citation>
    <scope>NUCLEOTIDE SEQUENCE [LARGE SCALE GENOMIC DNA]</scope>
    <source>
        <strain evidence="6 7">ACD0624</strain>
    </source>
</reference>
<proteinExistence type="predicted"/>
<organism evidence="6 7">
    <name type="scientific">Discina gigas</name>
    <dbReference type="NCBI Taxonomy" id="1032678"/>
    <lineage>
        <taxon>Eukaryota</taxon>
        <taxon>Fungi</taxon>
        <taxon>Dikarya</taxon>
        <taxon>Ascomycota</taxon>
        <taxon>Pezizomycotina</taxon>
        <taxon>Pezizomycetes</taxon>
        <taxon>Pezizales</taxon>
        <taxon>Discinaceae</taxon>
        <taxon>Discina</taxon>
    </lineage>
</organism>
<name>A0ABR3GEI5_9PEZI</name>
<gene>
    <name evidence="6" type="ORF">Q9L58_006728</name>
</gene>
<dbReference type="PANTHER" id="PTHR47660">
    <property type="entry name" value="TRANSCRIPTION FACTOR WITH C2H2 AND ZN(2)-CYS(6) DNA BINDING DOMAIN (EUROFUNG)-RELATED-RELATED"/>
    <property type="match status" value="1"/>
</dbReference>
<keyword evidence="7" id="KW-1185">Reference proteome</keyword>
<keyword evidence="3" id="KW-0805">Transcription regulation</keyword>
<protein>
    <recommendedName>
        <fullName evidence="8">Zn(2)-C6 fungal-type domain-containing protein</fullName>
    </recommendedName>
</protein>
<comment type="caution">
    <text evidence="6">The sequence shown here is derived from an EMBL/GenBank/DDBJ whole genome shotgun (WGS) entry which is preliminary data.</text>
</comment>
<evidence type="ECO:0008006" key="8">
    <source>
        <dbReference type="Google" id="ProtNLM"/>
    </source>
</evidence>
<accession>A0ABR3GEI5</accession>
<dbReference type="EMBL" id="JBBBZM010000097">
    <property type="protein sequence ID" value="KAL0634325.1"/>
    <property type="molecule type" value="Genomic_DNA"/>
</dbReference>
<keyword evidence="2" id="KW-0862">Zinc</keyword>